<evidence type="ECO:0000256" key="5">
    <source>
        <dbReference type="SAM" id="MobiDB-lite"/>
    </source>
</evidence>
<feature type="transmembrane region" description="Helical" evidence="6">
    <location>
        <begin position="127"/>
        <end position="147"/>
    </location>
</feature>
<dbReference type="GO" id="GO:0016020">
    <property type="term" value="C:membrane"/>
    <property type="evidence" value="ECO:0007669"/>
    <property type="project" value="UniProtKB-SubCell"/>
</dbReference>
<feature type="compositionally biased region" description="Low complexity" evidence="5">
    <location>
        <begin position="1"/>
        <end position="17"/>
    </location>
</feature>
<sequence>MDSRRNSSSLSTISKTSMNGVLKGSENENDTDANVTVSTIVNESNDQNQQRQTFLDAFRGFVKGISIEPMVFVKYMTDRIYVEVQHNLKLERFCTQSLNYTDEECLLMDDGNHTDMQVEAQQLDTSFGIYETMAYTIVPLFVVLFAGSWSDRYGRKIPLCSTVLGYIMYMAVYFLVALFPSCPLQVLLVGEFLKGLGGGPMMYLMAVYSFLADRTTTGDRLYRMAIANAIWHLGAPAGVLLGALIFDKG</sequence>
<feature type="region of interest" description="Disordered" evidence="5">
    <location>
        <begin position="1"/>
        <end position="30"/>
    </location>
</feature>
<dbReference type="InterPro" id="IPR036259">
    <property type="entry name" value="MFS_trans_sf"/>
</dbReference>
<evidence type="ECO:0000259" key="7">
    <source>
        <dbReference type="PROSITE" id="PS50850"/>
    </source>
</evidence>
<proteinExistence type="predicted"/>
<dbReference type="GO" id="GO:0022857">
    <property type="term" value="F:transmembrane transporter activity"/>
    <property type="evidence" value="ECO:0007669"/>
    <property type="project" value="InterPro"/>
</dbReference>
<dbReference type="InterPro" id="IPR011701">
    <property type="entry name" value="MFS"/>
</dbReference>
<dbReference type="AlphaFoldDB" id="A0AAN8ZV21"/>
<organism evidence="8 9">
    <name type="scientific">Halocaridina rubra</name>
    <name type="common">Hawaiian red shrimp</name>
    <dbReference type="NCBI Taxonomy" id="373956"/>
    <lineage>
        <taxon>Eukaryota</taxon>
        <taxon>Metazoa</taxon>
        <taxon>Ecdysozoa</taxon>
        <taxon>Arthropoda</taxon>
        <taxon>Crustacea</taxon>
        <taxon>Multicrustacea</taxon>
        <taxon>Malacostraca</taxon>
        <taxon>Eumalacostraca</taxon>
        <taxon>Eucarida</taxon>
        <taxon>Decapoda</taxon>
        <taxon>Pleocyemata</taxon>
        <taxon>Caridea</taxon>
        <taxon>Atyoidea</taxon>
        <taxon>Atyidae</taxon>
        <taxon>Halocaridina</taxon>
    </lineage>
</organism>
<comment type="subcellular location">
    <subcellularLocation>
        <location evidence="1">Membrane</location>
        <topology evidence="1">Multi-pass membrane protein</topology>
    </subcellularLocation>
</comment>
<feature type="transmembrane region" description="Helical" evidence="6">
    <location>
        <begin position="192"/>
        <end position="212"/>
    </location>
</feature>
<keyword evidence="9" id="KW-1185">Reference proteome</keyword>
<gene>
    <name evidence="8" type="ORF">SK128_009925</name>
</gene>
<feature type="transmembrane region" description="Helical" evidence="6">
    <location>
        <begin position="159"/>
        <end position="180"/>
    </location>
</feature>
<dbReference type="EMBL" id="JAXCGZ010021080">
    <property type="protein sequence ID" value="KAK7060092.1"/>
    <property type="molecule type" value="Genomic_DNA"/>
</dbReference>
<reference evidence="8 9" key="1">
    <citation type="submission" date="2023-11" db="EMBL/GenBank/DDBJ databases">
        <title>Halocaridina rubra genome assembly.</title>
        <authorList>
            <person name="Smith C."/>
        </authorList>
    </citation>
    <scope>NUCLEOTIDE SEQUENCE [LARGE SCALE GENOMIC DNA]</scope>
    <source>
        <strain evidence="8">EP-1</strain>
        <tissue evidence="8">Whole</tissue>
    </source>
</reference>
<dbReference type="InterPro" id="IPR020846">
    <property type="entry name" value="MFS_dom"/>
</dbReference>
<feature type="transmembrane region" description="Helical" evidence="6">
    <location>
        <begin position="224"/>
        <end position="246"/>
    </location>
</feature>
<dbReference type="Gene3D" id="1.20.1250.20">
    <property type="entry name" value="MFS general substrate transporter like domains"/>
    <property type="match status" value="1"/>
</dbReference>
<evidence type="ECO:0000256" key="1">
    <source>
        <dbReference type="ARBA" id="ARBA00004141"/>
    </source>
</evidence>
<evidence type="ECO:0000313" key="9">
    <source>
        <dbReference type="Proteomes" id="UP001381693"/>
    </source>
</evidence>
<protein>
    <recommendedName>
        <fullName evidence="7">Major facilitator superfamily (MFS) profile domain-containing protein</fullName>
    </recommendedName>
</protein>
<comment type="caution">
    <text evidence="8">The sequence shown here is derived from an EMBL/GenBank/DDBJ whole genome shotgun (WGS) entry which is preliminary data.</text>
</comment>
<evidence type="ECO:0000256" key="3">
    <source>
        <dbReference type="ARBA" id="ARBA00022989"/>
    </source>
</evidence>
<dbReference type="PROSITE" id="PS50850">
    <property type="entry name" value="MFS"/>
    <property type="match status" value="1"/>
</dbReference>
<evidence type="ECO:0000313" key="8">
    <source>
        <dbReference type="EMBL" id="KAK7060092.1"/>
    </source>
</evidence>
<feature type="domain" description="Major facilitator superfamily (MFS) profile" evidence="7">
    <location>
        <begin position="52"/>
        <end position="249"/>
    </location>
</feature>
<dbReference type="Proteomes" id="UP001381693">
    <property type="component" value="Unassembled WGS sequence"/>
</dbReference>
<accession>A0AAN8ZV21</accession>
<name>A0AAN8ZV21_HALRR</name>
<dbReference type="Pfam" id="PF07690">
    <property type="entry name" value="MFS_1"/>
    <property type="match status" value="1"/>
</dbReference>
<keyword evidence="2 6" id="KW-0812">Transmembrane</keyword>
<keyword evidence="3 6" id="KW-1133">Transmembrane helix</keyword>
<dbReference type="PANTHER" id="PTHR23507">
    <property type="entry name" value="ZGC:174356"/>
    <property type="match status" value="1"/>
</dbReference>
<dbReference type="PANTHER" id="PTHR23507:SF1">
    <property type="entry name" value="FI18259P1-RELATED"/>
    <property type="match status" value="1"/>
</dbReference>
<evidence type="ECO:0000256" key="6">
    <source>
        <dbReference type="SAM" id="Phobius"/>
    </source>
</evidence>
<feature type="non-terminal residue" evidence="8">
    <location>
        <position position="249"/>
    </location>
</feature>
<keyword evidence="4 6" id="KW-0472">Membrane</keyword>
<evidence type="ECO:0000256" key="2">
    <source>
        <dbReference type="ARBA" id="ARBA00022692"/>
    </source>
</evidence>
<dbReference type="SUPFAM" id="SSF103473">
    <property type="entry name" value="MFS general substrate transporter"/>
    <property type="match status" value="1"/>
</dbReference>
<evidence type="ECO:0000256" key="4">
    <source>
        <dbReference type="ARBA" id="ARBA00023136"/>
    </source>
</evidence>